<dbReference type="InterPro" id="IPR054422">
    <property type="entry name" value="TetR-like_HI_0893_C"/>
</dbReference>
<dbReference type="OrthoDB" id="63332at2"/>
<gene>
    <name evidence="4" type="ORF">OJ16_09505</name>
</gene>
<dbReference type="GO" id="GO:0000976">
    <property type="term" value="F:transcription cis-regulatory region binding"/>
    <property type="evidence" value="ECO:0007669"/>
    <property type="project" value="TreeGrafter"/>
</dbReference>
<feature type="domain" description="HTH tetR-type" evidence="3">
    <location>
        <begin position="7"/>
        <end position="67"/>
    </location>
</feature>
<dbReference type="STRING" id="1461322.OJ16_09505"/>
<dbReference type="InterPro" id="IPR050109">
    <property type="entry name" value="HTH-type_TetR-like_transc_reg"/>
</dbReference>
<dbReference type="Pfam" id="PF00440">
    <property type="entry name" value="TetR_N"/>
    <property type="match status" value="1"/>
</dbReference>
<dbReference type="PANTHER" id="PTHR30055">
    <property type="entry name" value="HTH-TYPE TRANSCRIPTIONAL REGULATOR RUTR"/>
    <property type="match status" value="1"/>
</dbReference>
<keyword evidence="5" id="KW-1185">Reference proteome</keyword>
<organism evidence="4 5">
    <name type="scientific">Vibrio renipiscarius</name>
    <dbReference type="NCBI Taxonomy" id="1461322"/>
    <lineage>
        <taxon>Bacteria</taxon>
        <taxon>Pseudomonadati</taxon>
        <taxon>Pseudomonadota</taxon>
        <taxon>Gammaproteobacteria</taxon>
        <taxon>Vibrionales</taxon>
        <taxon>Vibrionaceae</taxon>
        <taxon>Vibrio</taxon>
    </lineage>
</organism>
<dbReference type="Gene3D" id="1.10.357.10">
    <property type="entry name" value="Tetracycline Repressor, domain 2"/>
    <property type="match status" value="1"/>
</dbReference>
<reference evidence="4 5" key="1">
    <citation type="submission" date="2014-11" db="EMBL/GenBank/DDBJ databases">
        <title>Draft Genome Sequence of Vibrio piscirenalis strains CECT 8603T and CECT 8604, two marine Gammaproteobacterium isolated from cultured gilthead sea bream (Sparus aurata).</title>
        <authorList>
            <person name="Arahal D.R."/>
            <person name="Rodrigo-Torres L."/>
            <person name="Lucena T."/>
            <person name="Pujalte M.J."/>
        </authorList>
    </citation>
    <scope>NUCLEOTIDE SEQUENCE [LARGE SCALE GENOMIC DNA]</scope>
    <source>
        <strain evidence="4 5">DCR 1-4-2</strain>
    </source>
</reference>
<evidence type="ECO:0000313" key="5">
    <source>
        <dbReference type="Proteomes" id="UP000031672"/>
    </source>
</evidence>
<dbReference type="SUPFAM" id="SSF46689">
    <property type="entry name" value="Homeodomain-like"/>
    <property type="match status" value="1"/>
</dbReference>
<dbReference type="Pfam" id="PF22604">
    <property type="entry name" value="TetR_HI_0893_C"/>
    <property type="match status" value="1"/>
</dbReference>
<protein>
    <submittedName>
        <fullName evidence="4">TetR family transcriptional regulator</fullName>
    </submittedName>
</protein>
<dbReference type="RefSeq" id="WP_040989795.1">
    <property type="nucleotide sequence ID" value="NZ_JTKH01000013.1"/>
</dbReference>
<dbReference type="PROSITE" id="PS50977">
    <property type="entry name" value="HTH_TETR_2"/>
    <property type="match status" value="1"/>
</dbReference>
<dbReference type="GO" id="GO:0003700">
    <property type="term" value="F:DNA-binding transcription factor activity"/>
    <property type="evidence" value="ECO:0007669"/>
    <property type="project" value="TreeGrafter"/>
</dbReference>
<evidence type="ECO:0000259" key="3">
    <source>
        <dbReference type="PROSITE" id="PS50977"/>
    </source>
</evidence>
<accession>A0A0C2NSF2</accession>
<proteinExistence type="predicted"/>
<name>A0A0C2NGN1_9VIBR</name>
<evidence type="ECO:0000256" key="2">
    <source>
        <dbReference type="PROSITE-ProRule" id="PRU00335"/>
    </source>
</evidence>
<dbReference type="PANTHER" id="PTHR30055:SF207">
    <property type="entry name" value="HTH-TYPE TRANSCRIPTIONAL REPRESSOR FATR"/>
    <property type="match status" value="1"/>
</dbReference>
<feature type="DNA-binding region" description="H-T-H motif" evidence="2">
    <location>
        <begin position="30"/>
        <end position="49"/>
    </location>
</feature>
<dbReference type="EMBL" id="JTKH01000013">
    <property type="protein sequence ID" value="KII78716.1"/>
    <property type="molecule type" value="Genomic_DNA"/>
</dbReference>
<dbReference type="InterPro" id="IPR023772">
    <property type="entry name" value="DNA-bd_HTH_TetR-type_CS"/>
</dbReference>
<evidence type="ECO:0000313" key="4">
    <source>
        <dbReference type="EMBL" id="KII78716.1"/>
    </source>
</evidence>
<evidence type="ECO:0000256" key="1">
    <source>
        <dbReference type="ARBA" id="ARBA00023125"/>
    </source>
</evidence>
<dbReference type="Proteomes" id="UP000031672">
    <property type="component" value="Unassembled WGS sequence"/>
</dbReference>
<dbReference type="InterPro" id="IPR001647">
    <property type="entry name" value="HTH_TetR"/>
</dbReference>
<sequence>MSRKISVGKHSQILIAAEKLIADSGFHCLSMQKVATAAGVATGTIYRYFSDKEQLLNEVRLHVAKRIATVIQHGVTDDMPLKTAFRTMWLNIWNLASSEKDALSSRVQYESLPRSDDHQIRELERKMFDQVERLFLEGKKQNIFKQLDNQVLFVLSFESSVTLARKNALGFYKLNDDELEAVIEASWDAIITH</sequence>
<dbReference type="PRINTS" id="PR00455">
    <property type="entry name" value="HTHTETR"/>
</dbReference>
<dbReference type="InterPro" id="IPR009057">
    <property type="entry name" value="Homeodomain-like_sf"/>
</dbReference>
<accession>A0A0C2NGN1</accession>
<keyword evidence="1 2" id="KW-0238">DNA-binding</keyword>
<comment type="caution">
    <text evidence="4">The sequence shown here is derived from an EMBL/GenBank/DDBJ whole genome shotgun (WGS) entry which is preliminary data.</text>
</comment>
<dbReference type="PROSITE" id="PS01081">
    <property type="entry name" value="HTH_TETR_1"/>
    <property type="match status" value="1"/>
</dbReference>
<dbReference type="AlphaFoldDB" id="A0A0C2NGN1"/>